<protein>
    <recommendedName>
        <fullName evidence="13">Nickel/cobalt efflux system</fullName>
    </recommendedName>
</protein>
<accession>A0ABQ0APP9</accession>
<dbReference type="Proteomes" id="UP001441944">
    <property type="component" value="Unassembled WGS sequence"/>
</dbReference>
<evidence type="ECO:0000256" key="2">
    <source>
        <dbReference type="ARBA" id="ARBA00004651"/>
    </source>
</evidence>
<keyword evidence="3" id="KW-0171">Cobalt transport</keyword>
<evidence type="ECO:0000313" key="15">
    <source>
        <dbReference type="EMBL" id="GAA6197857.1"/>
    </source>
</evidence>
<evidence type="ECO:0000256" key="1">
    <source>
        <dbReference type="ARBA" id="ARBA00002510"/>
    </source>
</evidence>
<keyword evidence="4 13" id="KW-0813">Transport</keyword>
<feature type="transmembrane region" description="Helical" evidence="13">
    <location>
        <begin position="60"/>
        <end position="78"/>
    </location>
</feature>
<evidence type="ECO:0000256" key="6">
    <source>
        <dbReference type="ARBA" id="ARBA00022596"/>
    </source>
</evidence>
<dbReference type="PANTHER" id="PTHR40659">
    <property type="entry name" value="NICKEL/COBALT EFFLUX SYSTEM RCNA"/>
    <property type="match status" value="1"/>
</dbReference>
<keyword evidence="10" id="KW-0921">Nickel transport</keyword>
<evidence type="ECO:0000256" key="3">
    <source>
        <dbReference type="ARBA" id="ARBA00022426"/>
    </source>
</evidence>
<name>A0ABQ0APP9_9RHOB</name>
<dbReference type="EMBL" id="BAABWU010000015">
    <property type="protein sequence ID" value="GAA6197857.1"/>
    <property type="molecule type" value="Genomic_DNA"/>
</dbReference>
<keyword evidence="12" id="KW-0170">Cobalt</keyword>
<evidence type="ECO:0000256" key="12">
    <source>
        <dbReference type="ARBA" id="ARBA00023285"/>
    </source>
</evidence>
<evidence type="ECO:0000256" key="10">
    <source>
        <dbReference type="ARBA" id="ARBA00023112"/>
    </source>
</evidence>
<keyword evidence="9" id="KW-0406">Ion transport</keyword>
<evidence type="ECO:0000256" key="4">
    <source>
        <dbReference type="ARBA" id="ARBA00022448"/>
    </source>
</evidence>
<feature type="transmembrane region" description="Helical" evidence="13">
    <location>
        <begin position="316"/>
        <end position="334"/>
    </location>
</feature>
<dbReference type="PANTHER" id="PTHR40659:SF1">
    <property type="entry name" value="NICKEL_COBALT EFFLUX SYSTEM RCNA"/>
    <property type="match status" value="1"/>
</dbReference>
<keyword evidence="7 13" id="KW-0812">Transmembrane</keyword>
<keyword evidence="5" id="KW-1003">Cell membrane</keyword>
<keyword evidence="16" id="KW-1185">Reference proteome</keyword>
<sequence length="338" mass="35048">MPRILKALALGLACLALCLCIWWLARGSLAPLGDWAAAHQRDFQNRIAGSLRALRAGEPGAIMALMLVCFAYGFFHAIGPGHGKILVGGYGLARKTPWLRLGGVALLSSLGQAVTAIVLVYGAISLLQLGRDSLIGVAEKTMAPLSYGAIAAIGLWLLLRGARKLWRATGAGSQGGHDLGGSSEPAPVHGHARSHSHSHDHDHSHDHNHDHGASEVCSDCGHRHGPSLEEVSGLQTWREAMVLIAGIAVRPCTGALFVLVITWQMGIALAGIAGAFAMALGTALVTITVGLAALGLRGGALAIFARSGRAAQMVPILEIGAGFLVVLVASGLLFRSLA</sequence>
<dbReference type="InterPro" id="IPR051224">
    <property type="entry name" value="NiCoT_RcnA"/>
</dbReference>
<evidence type="ECO:0000256" key="13">
    <source>
        <dbReference type="RuleBase" id="RU362101"/>
    </source>
</evidence>
<evidence type="ECO:0000256" key="5">
    <source>
        <dbReference type="ARBA" id="ARBA00022475"/>
    </source>
</evidence>
<evidence type="ECO:0000256" key="7">
    <source>
        <dbReference type="ARBA" id="ARBA00022692"/>
    </source>
</evidence>
<evidence type="ECO:0000256" key="11">
    <source>
        <dbReference type="ARBA" id="ARBA00023136"/>
    </source>
</evidence>
<keyword evidence="6" id="KW-0533">Nickel</keyword>
<dbReference type="InterPro" id="IPR011541">
    <property type="entry name" value="Ni/Co_transpt_high_affinity"/>
</dbReference>
<dbReference type="Pfam" id="PF03824">
    <property type="entry name" value="NicO"/>
    <property type="match status" value="1"/>
</dbReference>
<comment type="caution">
    <text evidence="15">The sequence shown here is derived from an EMBL/GenBank/DDBJ whole genome shotgun (WGS) entry which is preliminary data.</text>
</comment>
<dbReference type="RefSeq" id="WP_353401634.1">
    <property type="nucleotide sequence ID" value="NZ_BAABWU010000015.1"/>
</dbReference>
<comment type="similarity">
    <text evidence="13">Belongs to the NiCoT transporter (TC 2.A.52) family.</text>
</comment>
<feature type="transmembrane region" description="Helical" evidence="13">
    <location>
        <begin position="98"/>
        <end position="121"/>
    </location>
</feature>
<evidence type="ECO:0000256" key="8">
    <source>
        <dbReference type="ARBA" id="ARBA00022989"/>
    </source>
</evidence>
<gene>
    <name evidence="15" type="ORF">NBRC116598_33020</name>
</gene>
<feature type="transmembrane region" description="Helical" evidence="13">
    <location>
        <begin position="267"/>
        <end position="296"/>
    </location>
</feature>
<keyword evidence="8 13" id="KW-1133">Transmembrane helix</keyword>
<keyword evidence="11 13" id="KW-0472">Membrane</keyword>
<reference evidence="15 16" key="1">
    <citation type="submission" date="2024-04" db="EMBL/GenBank/DDBJ databases">
        <title>Draft genome sequence of Pseudophaeobacter arcticus NBRC 116598.</title>
        <authorList>
            <person name="Miyakawa T."/>
            <person name="Kusuya Y."/>
            <person name="Miura T."/>
        </authorList>
    </citation>
    <scope>NUCLEOTIDE SEQUENCE [LARGE SCALE GENOMIC DNA]</scope>
    <source>
        <strain evidence="15 16">SU-CL00105</strain>
    </source>
</reference>
<evidence type="ECO:0000256" key="9">
    <source>
        <dbReference type="ARBA" id="ARBA00023065"/>
    </source>
</evidence>
<evidence type="ECO:0000256" key="14">
    <source>
        <dbReference type="SAM" id="MobiDB-lite"/>
    </source>
</evidence>
<feature type="region of interest" description="Disordered" evidence="14">
    <location>
        <begin position="173"/>
        <end position="219"/>
    </location>
</feature>
<comment type="function">
    <text evidence="1">Efflux system for nickel and cobalt.</text>
</comment>
<evidence type="ECO:0000313" key="16">
    <source>
        <dbReference type="Proteomes" id="UP001441944"/>
    </source>
</evidence>
<proteinExistence type="inferred from homology"/>
<feature type="compositionally biased region" description="Basic and acidic residues" evidence="14">
    <location>
        <begin position="197"/>
        <end position="213"/>
    </location>
</feature>
<organism evidence="15 16">
    <name type="scientific">Pseudophaeobacter arcticus</name>
    <dbReference type="NCBI Taxonomy" id="385492"/>
    <lineage>
        <taxon>Bacteria</taxon>
        <taxon>Pseudomonadati</taxon>
        <taxon>Pseudomonadota</taxon>
        <taxon>Alphaproteobacteria</taxon>
        <taxon>Rhodobacterales</taxon>
        <taxon>Paracoccaceae</taxon>
        <taxon>Pseudophaeobacter</taxon>
    </lineage>
</organism>
<comment type="subcellular location">
    <subcellularLocation>
        <location evidence="2 13">Cell membrane</location>
        <topology evidence="2 13">Multi-pass membrane protein</topology>
    </subcellularLocation>
</comment>
<feature type="transmembrane region" description="Helical" evidence="13">
    <location>
        <begin position="141"/>
        <end position="159"/>
    </location>
</feature>